<evidence type="ECO:0000313" key="7">
    <source>
        <dbReference type="Proteomes" id="UP000553756"/>
    </source>
</evidence>
<organism evidence="6 7">
    <name type="scientific">Bifidobacterium panos</name>
    <dbReference type="NCBI Taxonomy" id="2675321"/>
    <lineage>
        <taxon>Bacteria</taxon>
        <taxon>Bacillati</taxon>
        <taxon>Actinomycetota</taxon>
        <taxon>Actinomycetes</taxon>
        <taxon>Bifidobacteriales</taxon>
        <taxon>Bifidobacteriaceae</taxon>
        <taxon>Bifidobacterium</taxon>
    </lineage>
</organism>
<name>A0ABX1T0J1_9BIFI</name>
<comment type="subcellular location">
    <subcellularLocation>
        <location evidence="1">Cell envelope</location>
    </subcellularLocation>
</comment>
<evidence type="ECO:0000256" key="3">
    <source>
        <dbReference type="SAM" id="Phobius"/>
    </source>
</evidence>
<proteinExistence type="predicted"/>
<dbReference type="Gene3D" id="2.60.40.4270">
    <property type="entry name" value="Listeria-Bacteroides repeat domain"/>
    <property type="match status" value="12"/>
</dbReference>
<reference evidence="6 7" key="1">
    <citation type="submission" date="2020-02" db="EMBL/GenBank/DDBJ databases">
        <title>Characterization of phylogenetic diversity of novel bifidobacterial species isolated in Czech ZOOs.</title>
        <authorList>
            <person name="Lugli G.A."/>
            <person name="Vera N.B."/>
            <person name="Ventura M."/>
        </authorList>
    </citation>
    <scope>NUCLEOTIDE SEQUENCE [LARGE SCALE GENOMIC DNA]</scope>
    <source>
        <strain evidence="6 7">DSM 109963</strain>
    </source>
</reference>
<feature type="transmembrane region" description="Helical" evidence="3">
    <location>
        <begin position="1933"/>
        <end position="1955"/>
    </location>
</feature>
<evidence type="ECO:0000256" key="2">
    <source>
        <dbReference type="SAM" id="MobiDB-lite"/>
    </source>
</evidence>
<dbReference type="InterPro" id="IPR013378">
    <property type="entry name" value="InlB-like_B-rpt"/>
</dbReference>
<feature type="chain" id="PRO_5045500458" evidence="4">
    <location>
        <begin position="35"/>
        <end position="1961"/>
    </location>
</feature>
<feature type="region of interest" description="Disordered" evidence="2">
    <location>
        <begin position="631"/>
        <end position="651"/>
    </location>
</feature>
<keyword evidence="3" id="KW-0812">Transmembrane</keyword>
<gene>
    <name evidence="6" type="ORF">G1C94_0790</name>
</gene>
<dbReference type="NCBIfam" id="TIGR02543">
    <property type="entry name" value="List_Bact_rpt"/>
    <property type="match status" value="12"/>
</dbReference>
<dbReference type="InterPro" id="IPR001304">
    <property type="entry name" value="C-type_lectin-like"/>
</dbReference>
<feature type="signal peptide" evidence="4">
    <location>
        <begin position="1"/>
        <end position="34"/>
    </location>
</feature>
<dbReference type="Gene3D" id="3.10.100.10">
    <property type="entry name" value="Mannose-Binding Protein A, subunit A"/>
    <property type="match status" value="1"/>
</dbReference>
<evidence type="ECO:0000313" key="6">
    <source>
        <dbReference type="EMBL" id="NMN02168.1"/>
    </source>
</evidence>
<dbReference type="PROSITE" id="PS50041">
    <property type="entry name" value="C_TYPE_LECTIN_2"/>
    <property type="match status" value="1"/>
</dbReference>
<keyword evidence="3" id="KW-0472">Membrane</keyword>
<dbReference type="SUPFAM" id="SSF56436">
    <property type="entry name" value="C-type lectin-like"/>
    <property type="match status" value="1"/>
</dbReference>
<dbReference type="CDD" id="cd00037">
    <property type="entry name" value="CLECT"/>
    <property type="match status" value="1"/>
</dbReference>
<dbReference type="InterPro" id="IPR016186">
    <property type="entry name" value="C-type_lectin-like/link_sf"/>
</dbReference>
<keyword evidence="3" id="KW-1133">Transmembrane helix</keyword>
<dbReference type="Pfam" id="PF09479">
    <property type="entry name" value="Flg_new"/>
    <property type="match status" value="13"/>
</dbReference>
<evidence type="ECO:0000259" key="5">
    <source>
        <dbReference type="PROSITE" id="PS50041"/>
    </source>
</evidence>
<dbReference type="EMBL" id="JAAIIJ010000015">
    <property type="protein sequence ID" value="NMN02168.1"/>
    <property type="molecule type" value="Genomic_DNA"/>
</dbReference>
<accession>A0ABX1T0J1</accession>
<protein>
    <submittedName>
        <fullName evidence="6">Listeria-Bacteroides repeat domain</fullName>
    </submittedName>
</protein>
<feature type="domain" description="C-type lectin" evidence="5">
    <location>
        <begin position="184"/>
        <end position="332"/>
    </location>
</feature>
<keyword evidence="7" id="KW-1185">Reference proteome</keyword>
<evidence type="ECO:0000256" key="4">
    <source>
        <dbReference type="SAM" id="SignalP"/>
    </source>
</evidence>
<keyword evidence="4" id="KW-0732">Signal</keyword>
<feature type="compositionally biased region" description="Low complexity" evidence="2">
    <location>
        <begin position="639"/>
        <end position="651"/>
    </location>
</feature>
<comment type="caution">
    <text evidence="6">The sequence shown here is derived from an EMBL/GenBank/DDBJ whole genome shotgun (WGS) entry which is preliminary data.</text>
</comment>
<sequence>MRVSGMRALAGVRWLAAALAALLVLAVAVPSAWADDDKPVVTLNEDQKTLVSIGDATTGASYKLDKATVSGVSSSYIVVQVDSGYFTPSLKAPAGATPVDALNDSGAYVAGSKVVAGGKYSYITFKSSDGNASITPANLQTYLQGLTFTTSGDTKQNVTVNAVVETLKAKNLDGSDTSYNVTLYDGHAYTFVPTVEDWDEAYADAKSLAVLGAKGHLLTIESAEEHNLIYKSFNNKPGWIGATRFTSAAHAGDDPDAFDISNNGDEDWGMAWYWVTGSSKGTMIWDGRNRQTGKATAAYNNFASGEPSGPGLVVTSEGCGQYGYGTAGQWNDILNTNHSASYNQGFYVEFEGFDLEEAGTTASAAVQRVNVSYDLDDNKVTSTTTDTKVLANNADYSTTLAAAADRTLDASSVKVTVGGNELAAADYTFESSTGLLKIPADKVTGDVVVSAKVMRQVTFDVGDGGKMKDATAPLSLSVAYGAKVSSGKSSSGASFVQPDVTANEGKRFTGWLASVDGVEDQMRQPSGVGDVEVTSDMTFTAQYKDLVTVTFKYDGGKDKNGKDSVSMSGVKDEEYDIPQEADLSRDGYTFKQWDSEPSGTYGDSDETFTAQWDANTNTAYKVEHYLQNVDDDKYPATPDATDSKTGTTDTKTAAEAKTTYTGFTAKSFDQENIAGDGKTVVKIYYTRDKHDVTFNAKGHGTTPDKQESVKYGAKVANPGDLSEDGYTFGGWYEDQACTDKKWDFAKNTMPAENLTLYAKWTANTNTAYKVEHYLQNVDDDLYPAKPDATDPMTGTTDQDTAAAAKTTYTGFTAGTVTQQKIRGDGTTVVKIYYERDKHDVTFNAKGHGTTPDKQESVKYGAKVTNPGDLSEDGYTFGGWYTDESFAGNTKWDFTKSTMPANDLTLYAKWTANTDTKYTVEHYLQNVDDDLYPATPKDVVPMTGTTDTKTAAKANEYEGFTPVDFAQENIAGDGKTVVKIYYTRDKHNVTFDAKGHGTTPDKQESVKYGAKVANPGDLSEDGYTFGGWYTDASFADEKKWDFSKSTMPANDLTLYAKWTANTDTKYTVEHYLQNVDDDLYPATPKDVVPMTGTTDTKTAAKANEYEGFTPVDFAQENISGDGKTVVEIYYTRDKHNVTFDAKGHGTTPDKQESVKYGAKVANPGDLSVDGYTFGGWYEDQACTDKKWDFDASTMPANNLTLYAKWTANTDTKYTVEHYLQNVDDDEYTLQSGDTETKQGTTDTETKAEAKTTYTGFTAKEFSQENIAGDGTTVVKIYYERDKHDVTFDAKGHGTTPDKQEAVKYGAKVANPGDLSQAGYAFGGWYTDASFADGTKWDFDASTMPANDLTLFAKWTANTDTAYTVEHYLQNVDNDEYTLQSGDTETKQGTTDTKTAAEAKSYTGFTPVDFAQGNIAGDGTTVVKIYYERDKHDVTFDAKGHGTTPDKLTGVKYGAKVTNPGALSQAGYAFGGWYTDASFADGTKWDFDASTMPAEDVTLYAKWTANEYGITYDPNDGTLPEDAPKTHTYGQETKLPTPTKDGYTFDGWYDEAGNKVDTVPADAQDMKITAKWKGNEYNITYGPNDGTLPEDAPKTHTYGQETKLPTPTKDGYTFDGWYDENGNKLDTIPANAQDLKITAKWTADEYDITYDPNDGTLPEGAPRTHTYGEETELPTPTRDGYTFDGWYDENGTKVDTIPANGKDLKITAKWTGNEYDITYDLDGGTLPADAPKTHTYGEETKLPIPTKDGYTFDGWYDEDGNKVDTIPANGKDLKITAKWKGDEYDITYDLDGGTLPADAPKTHTYGEETKLPTPTRDGYTFDGWYDEAGNKLDTIPADAQDMKITAKWTKNADNGGNNTDATGDNGGTKYDPNGGSMPEGWTGADGKLPVPTREGYKFDGWYDDEGNLVTSLKDAAGKTLHARWTKLNTLASTGATGLAAGLTALALAAAGLTVGILRRKRSR</sequence>
<evidence type="ECO:0000256" key="1">
    <source>
        <dbReference type="ARBA" id="ARBA00004196"/>
    </source>
</evidence>
<dbReference type="InterPro" id="IPR016187">
    <property type="entry name" value="CTDL_fold"/>
</dbReference>
<dbReference type="InterPro" id="IPR042229">
    <property type="entry name" value="Listeria/Bacterioides_rpt_sf"/>
</dbReference>
<dbReference type="Proteomes" id="UP000553756">
    <property type="component" value="Unassembled WGS sequence"/>
</dbReference>
<feature type="region of interest" description="Disordered" evidence="2">
    <location>
        <begin position="1649"/>
        <end position="1677"/>
    </location>
</feature>